<dbReference type="PANTHER" id="PTHR34270:SF3">
    <property type="entry name" value="PROTEIN RALF-LIKE 16-RELATED"/>
    <property type="match status" value="1"/>
</dbReference>
<evidence type="ECO:0000256" key="6">
    <source>
        <dbReference type="ARBA" id="ARBA00023157"/>
    </source>
</evidence>
<keyword evidence="10" id="KW-1185">Reference proteome</keyword>
<dbReference type="GO" id="GO:0005576">
    <property type="term" value="C:extracellular region"/>
    <property type="evidence" value="ECO:0007669"/>
    <property type="project" value="UniProtKB-SubCell"/>
</dbReference>
<sequence length="81" mass="8961">MAVFKIVILLFLTSFIAFTLFAEVSEGDQKEISYGAVGENHVPCDRRSGNNVKCHTTQPETPYKRGCSPLTRCRGDNPSNP</sequence>
<organism evidence="9 10">
    <name type="scientific">Capsicum annuum</name>
    <name type="common">Capsicum pepper</name>
    <dbReference type="NCBI Taxonomy" id="4072"/>
    <lineage>
        <taxon>Eukaryota</taxon>
        <taxon>Viridiplantae</taxon>
        <taxon>Streptophyta</taxon>
        <taxon>Embryophyta</taxon>
        <taxon>Tracheophyta</taxon>
        <taxon>Spermatophyta</taxon>
        <taxon>Magnoliopsida</taxon>
        <taxon>eudicotyledons</taxon>
        <taxon>Gunneridae</taxon>
        <taxon>Pentapetalae</taxon>
        <taxon>asterids</taxon>
        <taxon>lamiids</taxon>
        <taxon>Solanales</taxon>
        <taxon>Solanaceae</taxon>
        <taxon>Solanoideae</taxon>
        <taxon>Capsiceae</taxon>
        <taxon>Capsicum</taxon>
    </lineage>
</organism>
<evidence type="ECO:0000313" key="10">
    <source>
        <dbReference type="Proteomes" id="UP000222542"/>
    </source>
</evidence>
<reference evidence="9 10" key="2">
    <citation type="journal article" date="2017" name="Genome Biol.">
        <title>New reference genome sequences of hot pepper reveal the massive evolution of plant disease-resistance genes by retroduplication.</title>
        <authorList>
            <person name="Kim S."/>
            <person name="Park J."/>
            <person name="Yeom S.I."/>
            <person name="Kim Y.M."/>
            <person name="Seo E."/>
            <person name="Kim K.T."/>
            <person name="Kim M.S."/>
            <person name="Lee J.M."/>
            <person name="Cheong K."/>
            <person name="Shin H.S."/>
            <person name="Kim S.B."/>
            <person name="Han K."/>
            <person name="Lee J."/>
            <person name="Park M."/>
            <person name="Lee H.A."/>
            <person name="Lee H.Y."/>
            <person name="Lee Y."/>
            <person name="Oh S."/>
            <person name="Lee J.H."/>
            <person name="Choi E."/>
            <person name="Choi E."/>
            <person name="Lee S.E."/>
            <person name="Jeon J."/>
            <person name="Kim H."/>
            <person name="Choi G."/>
            <person name="Song H."/>
            <person name="Lee J."/>
            <person name="Lee S.C."/>
            <person name="Kwon J.K."/>
            <person name="Lee H.Y."/>
            <person name="Koo N."/>
            <person name="Hong Y."/>
            <person name="Kim R.W."/>
            <person name="Kang W.H."/>
            <person name="Huh J.H."/>
            <person name="Kang B.C."/>
            <person name="Yang T.J."/>
            <person name="Lee Y.H."/>
            <person name="Bennetzen J.L."/>
            <person name="Choi D."/>
        </authorList>
    </citation>
    <scope>NUCLEOTIDE SEQUENCE [LARGE SCALE GENOMIC DNA]</scope>
    <source>
        <strain evidence="10">cv. CM334</strain>
    </source>
</reference>
<dbReference type="OMA" id="GNNVKCH"/>
<comment type="function">
    <text evidence="7">Cell signaling peptide that may regulate plant stress, growth, and development. Mediates a rapid alkalinization of extracellular space by mediating a transient increase in the cytoplasmic Ca(2+) concentration leading to a calcium-dependent signaling events through a cell surface receptor and a concomitant activation of some intracellular mitogen-activated protein kinases.</text>
</comment>
<evidence type="ECO:0000256" key="1">
    <source>
        <dbReference type="ARBA" id="ARBA00004613"/>
    </source>
</evidence>
<dbReference type="Proteomes" id="UP000222542">
    <property type="component" value="Unassembled WGS sequence"/>
</dbReference>
<comment type="similarity">
    <text evidence="2">Belongs to the plant rapid alkalinization factor (RALF) family.</text>
</comment>
<dbReference type="PANTHER" id="PTHR34270">
    <property type="entry name" value="PROTEIN RALF-LIKE 15-RELATED"/>
    <property type="match status" value="1"/>
</dbReference>
<keyword evidence="6" id="KW-1015">Disulfide bond</keyword>
<accession>A0A2G2YNE1</accession>
<comment type="caution">
    <text evidence="9">The sequence shown here is derived from an EMBL/GenBank/DDBJ whole genome shotgun (WGS) entry which is preliminary data.</text>
</comment>
<dbReference type="GO" id="GO:0005179">
    <property type="term" value="F:hormone activity"/>
    <property type="evidence" value="ECO:0007669"/>
    <property type="project" value="UniProtKB-KW"/>
</dbReference>
<keyword evidence="3" id="KW-0964">Secreted</keyword>
<protein>
    <submittedName>
        <fullName evidence="9">Protein RALF-like 33</fullName>
    </submittedName>
</protein>
<proteinExistence type="inferred from homology"/>
<evidence type="ECO:0000256" key="7">
    <source>
        <dbReference type="ARBA" id="ARBA00037228"/>
    </source>
</evidence>
<evidence type="ECO:0000256" key="5">
    <source>
        <dbReference type="ARBA" id="ARBA00022729"/>
    </source>
</evidence>
<comment type="subcellular location">
    <subcellularLocation>
        <location evidence="1">Secreted</location>
    </subcellularLocation>
</comment>
<evidence type="ECO:0000256" key="8">
    <source>
        <dbReference type="SAM" id="SignalP"/>
    </source>
</evidence>
<keyword evidence="4" id="KW-0372">Hormone</keyword>
<gene>
    <name evidence="9" type="ORF">T459_26377</name>
</gene>
<feature type="signal peptide" evidence="8">
    <location>
        <begin position="1"/>
        <end position="21"/>
    </location>
</feature>
<name>A0A2G2YNE1_CAPAN</name>
<feature type="chain" id="PRO_5013841332" evidence="8">
    <location>
        <begin position="22"/>
        <end position="81"/>
    </location>
</feature>
<evidence type="ECO:0000256" key="4">
    <source>
        <dbReference type="ARBA" id="ARBA00022702"/>
    </source>
</evidence>
<dbReference type="AlphaFoldDB" id="A0A2G2YNE1"/>
<dbReference type="InterPro" id="IPR008801">
    <property type="entry name" value="RALF"/>
</dbReference>
<dbReference type="Pfam" id="PF05498">
    <property type="entry name" value="RALF"/>
    <property type="match status" value="1"/>
</dbReference>
<reference evidence="9 10" key="1">
    <citation type="journal article" date="2014" name="Nat. Genet.">
        <title>Genome sequence of the hot pepper provides insights into the evolution of pungency in Capsicum species.</title>
        <authorList>
            <person name="Kim S."/>
            <person name="Park M."/>
            <person name="Yeom S.I."/>
            <person name="Kim Y.M."/>
            <person name="Lee J.M."/>
            <person name="Lee H.A."/>
            <person name="Seo E."/>
            <person name="Choi J."/>
            <person name="Cheong K."/>
            <person name="Kim K.T."/>
            <person name="Jung K."/>
            <person name="Lee G.W."/>
            <person name="Oh S.K."/>
            <person name="Bae C."/>
            <person name="Kim S.B."/>
            <person name="Lee H.Y."/>
            <person name="Kim S.Y."/>
            <person name="Kim M.S."/>
            <person name="Kang B.C."/>
            <person name="Jo Y.D."/>
            <person name="Yang H.B."/>
            <person name="Jeong H.J."/>
            <person name="Kang W.H."/>
            <person name="Kwon J.K."/>
            <person name="Shin C."/>
            <person name="Lim J.Y."/>
            <person name="Park J.H."/>
            <person name="Huh J.H."/>
            <person name="Kim J.S."/>
            <person name="Kim B.D."/>
            <person name="Cohen O."/>
            <person name="Paran I."/>
            <person name="Suh M.C."/>
            <person name="Lee S.B."/>
            <person name="Kim Y.K."/>
            <person name="Shin Y."/>
            <person name="Noh S.J."/>
            <person name="Park J."/>
            <person name="Seo Y.S."/>
            <person name="Kwon S.Y."/>
            <person name="Kim H.A."/>
            <person name="Park J.M."/>
            <person name="Kim H.J."/>
            <person name="Choi S.B."/>
            <person name="Bosland P.W."/>
            <person name="Reeves G."/>
            <person name="Jo S.H."/>
            <person name="Lee B.W."/>
            <person name="Cho H.T."/>
            <person name="Choi H.S."/>
            <person name="Lee M.S."/>
            <person name="Yu Y."/>
            <person name="Do Choi Y."/>
            <person name="Park B.S."/>
            <person name="van Deynze A."/>
            <person name="Ashrafi H."/>
            <person name="Hill T."/>
            <person name="Kim W.T."/>
            <person name="Pai H.S."/>
            <person name="Ahn H.K."/>
            <person name="Yeam I."/>
            <person name="Giovannoni J.J."/>
            <person name="Rose J.K."/>
            <person name="Sorensen I."/>
            <person name="Lee S.J."/>
            <person name="Kim R.W."/>
            <person name="Choi I.Y."/>
            <person name="Choi B.S."/>
            <person name="Lim J.S."/>
            <person name="Lee Y.H."/>
            <person name="Choi D."/>
        </authorList>
    </citation>
    <scope>NUCLEOTIDE SEQUENCE [LARGE SCALE GENOMIC DNA]</scope>
    <source>
        <strain evidence="10">cv. CM334</strain>
    </source>
</reference>
<keyword evidence="5 8" id="KW-0732">Signal</keyword>
<dbReference type="Gramene" id="PHT71273">
    <property type="protein sequence ID" value="PHT71273"/>
    <property type="gene ID" value="T459_26377"/>
</dbReference>
<evidence type="ECO:0000256" key="3">
    <source>
        <dbReference type="ARBA" id="ARBA00022525"/>
    </source>
</evidence>
<evidence type="ECO:0000313" key="9">
    <source>
        <dbReference type="EMBL" id="PHT71273.1"/>
    </source>
</evidence>
<evidence type="ECO:0000256" key="2">
    <source>
        <dbReference type="ARBA" id="ARBA00009178"/>
    </source>
</evidence>
<dbReference type="EMBL" id="AYRZ02000010">
    <property type="protein sequence ID" value="PHT71273.1"/>
    <property type="molecule type" value="Genomic_DNA"/>
</dbReference>